<keyword evidence="1" id="KW-0732">Signal</keyword>
<name>A0ABT5YQU6_9PROT</name>
<organism evidence="2 3">
    <name type="scientific">Aquibaculum arenosum</name>
    <dbReference type="NCBI Taxonomy" id="3032591"/>
    <lineage>
        <taxon>Bacteria</taxon>
        <taxon>Pseudomonadati</taxon>
        <taxon>Pseudomonadota</taxon>
        <taxon>Alphaproteobacteria</taxon>
        <taxon>Rhodospirillales</taxon>
        <taxon>Rhodovibrionaceae</taxon>
        <taxon>Aquibaculum</taxon>
    </lineage>
</organism>
<accession>A0ABT5YQU6</accession>
<evidence type="ECO:0000256" key="1">
    <source>
        <dbReference type="SAM" id="SignalP"/>
    </source>
</evidence>
<protein>
    <recommendedName>
        <fullName evidence="4">Porin</fullName>
    </recommendedName>
</protein>
<comment type="caution">
    <text evidence="2">The sequence shown here is derived from an EMBL/GenBank/DDBJ whole genome shotgun (WGS) entry which is preliminary data.</text>
</comment>
<dbReference type="EMBL" id="JARHUD010000012">
    <property type="protein sequence ID" value="MDF2097340.1"/>
    <property type="molecule type" value="Genomic_DNA"/>
</dbReference>
<feature type="chain" id="PRO_5045409506" description="Porin" evidence="1">
    <location>
        <begin position="25"/>
        <end position="230"/>
    </location>
</feature>
<gene>
    <name evidence="2" type="ORF">P2G67_15280</name>
</gene>
<keyword evidence="3" id="KW-1185">Reference proteome</keyword>
<feature type="signal peptide" evidence="1">
    <location>
        <begin position="1"/>
        <end position="24"/>
    </location>
</feature>
<sequence length="230" mass="23480">MRTGLWSVSLSALLLAGTVGVAQAEIDISVPELGGLDISIPDPWVNVAINTARIDGSINISADDGGRIGNIGSHRKGLGSLETLAAGAVNNVTIETGAHSETVEFKGALRHEQAAGFIGVDASMGHVEVDRFRDTDVHVDWASLRGAAGFYGSSTGLAVSYESTLTTVPSAIIVNAAYNNSFIDGSVNIDADSWGRSRGGSIGNIGSISTTAIGAQNVATISLGVESIGN</sequence>
<proteinExistence type="predicted"/>
<evidence type="ECO:0008006" key="4">
    <source>
        <dbReference type="Google" id="ProtNLM"/>
    </source>
</evidence>
<dbReference type="Proteomes" id="UP001215503">
    <property type="component" value="Unassembled WGS sequence"/>
</dbReference>
<evidence type="ECO:0000313" key="3">
    <source>
        <dbReference type="Proteomes" id="UP001215503"/>
    </source>
</evidence>
<evidence type="ECO:0000313" key="2">
    <source>
        <dbReference type="EMBL" id="MDF2097340.1"/>
    </source>
</evidence>
<dbReference type="RefSeq" id="WP_275824125.1">
    <property type="nucleotide sequence ID" value="NZ_JARHUD010000012.1"/>
</dbReference>
<reference evidence="2 3" key="1">
    <citation type="submission" date="2023-03" db="EMBL/GenBank/DDBJ databases">
        <title>Fodinicurvata sp. CAU 1616 isolated from sea sendiment.</title>
        <authorList>
            <person name="Kim W."/>
        </authorList>
    </citation>
    <scope>NUCLEOTIDE SEQUENCE [LARGE SCALE GENOMIC DNA]</scope>
    <source>
        <strain evidence="2 3">CAU 1616</strain>
    </source>
</reference>